<protein>
    <submittedName>
        <fullName evidence="7">Pyridine nucleotide-disulfide oxidoreductase</fullName>
    </submittedName>
</protein>
<dbReference type="Proteomes" id="UP000235116">
    <property type="component" value="Chromosome"/>
</dbReference>
<dbReference type="SUPFAM" id="SSF51905">
    <property type="entry name" value="FAD/NAD(P)-binding domain"/>
    <property type="match status" value="2"/>
</dbReference>
<dbReference type="AlphaFoldDB" id="A0A2K9LJF3"/>
<dbReference type="KEGG" id="kak:Kalk_08225"/>
<keyword evidence="8" id="KW-1185">Reference proteome</keyword>
<dbReference type="PANTHER" id="PTHR43557:SF2">
    <property type="entry name" value="RIESKE DOMAIN-CONTAINING PROTEIN-RELATED"/>
    <property type="match status" value="1"/>
</dbReference>
<evidence type="ECO:0000256" key="1">
    <source>
        <dbReference type="ARBA" id="ARBA00001974"/>
    </source>
</evidence>
<dbReference type="PANTHER" id="PTHR43557">
    <property type="entry name" value="APOPTOSIS-INDUCING FACTOR 1"/>
    <property type="match status" value="1"/>
</dbReference>
<dbReference type="InterPro" id="IPR028202">
    <property type="entry name" value="Reductase_C"/>
</dbReference>
<name>A0A2K9LJF3_9GAMM</name>
<dbReference type="OrthoDB" id="9800607at2"/>
<keyword evidence="2" id="KW-0285">Flavoprotein</keyword>
<dbReference type="PRINTS" id="PR00368">
    <property type="entry name" value="FADPNR"/>
</dbReference>
<dbReference type="Pfam" id="PF07992">
    <property type="entry name" value="Pyr_redox_2"/>
    <property type="match status" value="1"/>
</dbReference>
<dbReference type="PRINTS" id="PR00411">
    <property type="entry name" value="PNDRDTASEI"/>
</dbReference>
<dbReference type="Gene3D" id="3.50.50.60">
    <property type="entry name" value="FAD/NAD(P)-binding domain"/>
    <property type="match status" value="2"/>
</dbReference>
<dbReference type="SUPFAM" id="SSF55424">
    <property type="entry name" value="FAD/NAD-linked reductases, dimerisation (C-terminal) domain"/>
    <property type="match status" value="1"/>
</dbReference>
<evidence type="ECO:0000256" key="4">
    <source>
        <dbReference type="ARBA" id="ARBA00023002"/>
    </source>
</evidence>
<dbReference type="InterPro" id="IPR036188">
    <property type="entry name" value="FAD/NAD-bd_sf"/>
</dbReference>
<evidence type="ECO:0000259" key="6">
    <source>
        <dbReference type="Pfam" id="PF14759"/>
    </source>
</evidence>
<dbReference type="Pfam" id="PF14759">
    <property type="entry name" value="Reductase_C"/>
    <property type="match status" value="1"/>
</dbReference>
<sequence length="409" mass="44402">MTEQQTCIIIGASHAGAQLANSVRKEGWQGRILVIGDEAIAPYHRPPLSKALLMGDKTADQLEIFKPTVYDKANIEFLLNTRVASINRADKTITLEGGNTLTYDKLALCTGARVRKLDIPGSDLKGVHYLRTLADAEAIQRDVSANRKAVIVGGGYIGLETAASLRKLGMEVTVLEMMSRVLERVTAPELSDYYTKLHESHGVKIILNAQAQAILGNDKAQQVQCNNDLVLDADLVIIGIGVIPNTELAAAAGLVVENGILVDEFACTNDPDIVAAGDCTFHPNDLLGFHLRLESVPNAMEQAKTAAASICGKPKAYHALPWFWSDQYDIKLQIAGFNKGYERVVLRGNPDSNQFVAWYLQDNKVLAADCINSSKEFMQAKKLIAQNITVTDAQLADTSIEVASLVTNT</sequence>
<keyword evidence="3" id="KW-0274">FAD</keyword>
<dbReference type="InterPro" id="IPR050446">
    <property type="entry name" value="FAD-oxidoreductase/Apoptosis"/>
</dbReference>
<dbReference type="GO" id="GO:0016651">
    <property type="term" value="F:oxidoreductase activity, acting on NAD(P)H"/>
    <property type="evidence" value="ECO:0007669"/>
    <property type="project" value="TreeGrafter"/>
</dbReference>
<accession>A0A2K9LJF3</accession>
<feature type="domain" description="Reductase C-terminal" evidence="6">
    <location>
        <begin position="322"/>
        <end position="405"/>
    </location>
</feature>
<dbReference type="GO" id="GO:0005737">
    <property type="term" value="C:cytoplasm"/>
    <property type="evidence" value="ECO:0007669"/>
    <property type="project" value="TreeGrafter"/>
</dbReference>
<evidence type="ECO:0000313" key="7">
    <source>
        <dbReference type="EMBL" id="AUM12402.1"/>
    </source>
</evidence>
<dbReference type="Gene3D" id="3.30.390.30">
    <property type="match status" value="1"/>
</dbReference>
<dbReference type="InterPro" id="IPR016156">
    <property type="entry name" value="FAD/NAD-linked_Rdtase_dimer_sf"/>
</dbReference>
<comment type="cofactor">
    <cofactor evidence="1">
        <name>FAD</name>
        <dbReference type="ChEBI" id="CHEBI:57692"/>
    </cofactor>
</comment>
<keyword evidence="4" id="KW-0560">Oxidoreductase</keyword>
<evidence type="ECO:0000256" key="2">
    <source>
        <dbReference type="ARBA" id="ARBA00022630"/>
    </source>
</evidence>
<reference evidence="8" key="1">
    <citation type="submission" date="2017-08" db="EMBL/GenBank/DDBJ databases">
        <title>Direct submision.</title>
        <authorList>
            <person name="Kim S.-J."/>
            <person name="Rhee S.-K."/>
        </authorList>
    </citation>
    <scope>NUCLEOTIDE SEQUENCE [LARGE SCALE GENOMIC DNA]</scope>
    <source>
        <strain evidence="8">GI5</strain>
    </source>
</reference>
<dbReference type="RefSeq" id="WP_101893764.1">
    <property type="nucleotide sequence ID" value="NZ_CP022684.1"/>
</dbReference>
<gene>
    <name evidence="7" type="ORF">Kalk_08225</name>
</gene>
<proteinExistence type="predicted"/>
<organism evidence="7 8">
    <name type="scientific">Ketobacter alkanivorans</name>
    <dbReference type="NCBI Taxonomy" id="1917421"/>
    <lineage>
        <taxon>Bacteria</taxon>
        <taxon>Pseudomonadati</taxon>
        <taxon>Pseudomonadota</taxon>
        <taxon>Gammaproteobacteria</taxon>
        <taxon>Pseudomonadales</taxon>
        <taxon>Ketobacteraceae</taxon>
        <taxon>Ketobacter</taxon>
    </lineage>
</organism>
<feature type="domain" description="FAD/NAD(P)-binding" evidence="5">
    <location>
        <begin position="7"/>
        <end position="303"/>
    </location>
</feature>
<evidence type="ECO:0000259" key="5">
    <source>
        <dbReference type="Pfam" id="PF07992"/>
    </source>
</evidence>
<evidence type="ECO:0000313" key="8">
    <source>
        <dbReference type="Proteomes" id="UP000235116"/>
    </source>
</evidence>
<evidence type="ECO:0000256" key="3">
    <source>
        <dbReference type="ARBA" id="ARBA00022827"/>
    </source>
</evidence>
<dbReference type="InterPro" id="IPR023753">
    <property type="entry name" value="FAD/NAD-binding_dom"/>
</dbReference>
<dbReference type="EMBL" id="CP022684">
    <property type="protein sequence ID" value="AUM12402.1"/>
    <property type="molecule type" value="Genomic_DNA"/>
</dbReference>